<gene>
    <name evidence="8" type="primary">Iap</name>
    <name evidence="8" type="ORF">GEOCAL_R14572</name>
</gene>
<dbReference type="Gene3D" id="3.30.420.10">
    <property type="entry name" value="Ribonuclease H-like superfamily/Ribonuclease H"/>
    <property type="match status" value="1"/>
</dbReference>
<protein>
    <submittedName>
        <fullName evidence="8">IGEB protein</fullName>
    </submittedName>
</protein>
<dbReference type="GO" id="GO:0016787">
    <property type="term" value="F:hydrolase activity"/>
    <property type="evidence" value="ECO:0007669"/>
    <property type="project" value="UniProtKB-KW"/>
</dbReference>
<dbReference type="Proteomes" id="UP000531151">
    <property type="component" value="Unassembled WGS sequence"/>
</dbReference>
<sequence length="64" mass="7194">VEHITGIPHLPTGQAVVERAHRTLKEYLGRQKGEEMEPSKRLSKVLFTLNFLSLAGDREEPPVS</sequence>
<dbReference type="AlphaFoldDB" id="A0A7K4JUV9"/>
<dbReference type="GO" id="GO:0035613">
    <property type="term" value="F:RNA stem-loop binding"/>
    <property type="evidence" value="ECO:0007669"/>
    <property type="project" value="TreeGrafter"/>
</dbReference>
<dbReference type="OrthoDB" id="9308938at2759"/>
<dbReference type="PANTHER" id="PTHR41694:SF3">
    <property type="entry name" value="RNA-DIRECTED DNA POLYMERASE-RELATED"/>
    <property type="match status" value="1"/>
</dbReference>
<evidence type="ECO:0000313" key="8">
    <source>
        <dbReference type="EMBL" id="NWH69028.1"/>
    </source>
</evidence>
<evidence type="ECO:0000256" key="1">
    <source>
        <dbReference type="ARBA" id="ARBA00022679"/>
    </source>
</evidence>
<keyword evidence="1" id="KW-0808">Transferase</keyword>
<evidence type="ECO:0000256" key="2">
    <source>
        <dbReference type="ARBA" id="ARBA00022695"/>
    </source>
</evidence>
<evidence type="ECO:0000256" key="5">
    <source>
        <dbReference type="ARBA" id="ARBA00022801"/>
    </source>
</evidence>
<dbReference type="GO" id="GO:0004519">
    <property type="term" value="F:endonuclease activity"/>
    <property type="evidence" value="ECO:0007669"/>
    <property type="project" value="UniProtKB-KW"/>
</dbReference>
<dbReference type="InterPro" id="IPR036397">
    <property type="entry name" value="RNaseH_sf"/>
</dbReference>
<proteinExistence type="predicted"/>
<dbReference type="GO" id="GO:0003964">
    <property type="term" value="F:RNA-directed DNA polymerase activity"/>
    <property type="evidence" value="ECO:0007669"/>
    <property type="project" value="UniProtKB-KW"/>
</dbReference>
<dbReference type="SUPFAM" id="SSF53098">
    <property type="entry name" value="Ribonuclease H-like"/>
    <property type="match status" value="1"/>
</dbReference>
<name>A0A7K4JUV9_GEOCA</name>
<keyword evidence="4" id="KW-0255">Endonuclease</keyword>
<keyword evidence="3" id="KW-0540">Nuclease</keyword>
<organism evidence="8 9">
    <name type="scientific">Geococcyx californianus</name>
    <name type="common">Greater roadrunner</name>
    <name type="synonym">Saurothera californiana</name>
    <dbReference type="NCBI Taxonomy" id="8947"/>
    <lineage>
        <taxon>Eukaryota</taxon>
        <taxon>Metazoa</taxon>
        <taxon>Chordata</taxon>
        <taxon>Craniata</taxon>
        <taxon>Vertebrata</taxon>
        <taxon>Euteleostomi</taxon>
        <taxon>Archelosauria</taxon>
        <taxon>Archosauria</taxon>
        <taxon>Dinosauria</taxon>
        <taxon>Saurischia</taxon>
        <taxon>Theropoda</taxon>
        <taxon>Coelurosauria</taxon>
        <taxon>Aves</taxon>
        <taxon>Neognathae</taxon>
        <taxon>Neoaves</taxon>
        <taxon>Otidimorphae</taxon>
        <taxon>Cuculiformes</taxon>
        <taxon>Neomorphidae</taxon>
        <taxon>Geococcyx</taxon>
    </lineage>
</organism>
<evidence type="ECO:0000256" key="4">
    <source>
        <dbReference type="ARBA" id="ARBA00022759"/>
    </source>
</evidence>
<keyword evidence="2" id="KW-0548">Nucleotidyltransferase</keyword>
<evidence type="ECO:0000256" key="6">
    <source>
        <dbReference type="ARBA" id="ARBA00022918"/>
    </source>
</evidence>
<keyword evidence="5" id="KW-0378">Hydrolase</keyword>
<reference evidence="8 9" key="1">
    <citation type="submission" date="2019-09" db="EMBL/GenBank/DDBJ databases">
        <title>Bird 10,000 Genomes (B10K) Project - Family phase.</title>
        <authorList>
            <person name="Zhang G."/>
        </authorList>
    </citation>
    <scope>NUCLEOTIDE SEQUENCE [LARGE SCALE GENOMIC DNA]</scope>
    <source>
        <strain evidence="8">B10K-CU-031-07</strain>
        <tissue evidence="8">Muscle</tissue>
    </source>
</reference>
<feature type="non-terminal residue" evidence="8">
    <location>
        <position position="1"/>
    </location>
</feature>
<dbReference type="InterPro" id="IPR012337">
    <property type="entry name" value="RNaseH-like_sf"/>
</dbReference>
<dbReference type="EMBL" id="VWPV01127588">
    <property type="protein sequence ID" value="NWH69028.1"/>
    <property type="molecule type" value="Genomic_DNA"/>
</dbReference>
<dbReference type="InterPro" id="IPR001584">
    <property type="entry name" value="Integrase_cat-core"/>
</dbReference>
<dbReference type="GO" id="GO:0015074">
    <property type="term" value="P:DNA integration"/>
    <property type="evidence" value="ECO:0007669"/>
    <property type="project" value="InterPro"/>
</dbReference>
<keyword evidence="6" id="KW-0695">RNA-directed DNA polymerase</keyword>
<accession>A0A7K4JUV9</accession>
<keyword evidence="9" id="KW-1185">Reference proteome</keyword>
<evidence type="ECO:0000313" key="9">
    <source>
        <dbReference type="Proteomes" id="UP000531151"/>
    </source>
</evidence>
<evidence type="ECO:0000256" key="3">
    <source>
        <dbReference type="ARBA" id="ARBA00022722"/>
    </source>
</evidence>
<feature type="domain" description="Integrase catalytic" evidence="7">
    <location>
        <begin position="1"/>
        <end position="64"/>
    </location>
</feature>
<dbReference type="PROSITE" id="PS50994">
    <property type="entry name" value="INTEGRASE"/>
    <property type="match status" value="1"/>
</dbReference>
<evidence type="ECO:0000259" key="7">
    <source>
        <dbReference type="PROSITE" id="PS50994"/>
    </source>
</evidence>
<dbReference type="PANTHER" id="PTHR41694">
    <property type="entry name" value="ENDOGENOUS RETROVIRUS GROUP K MEMBER POL PROTEIN"/>
    <property type="match status" value="1"/>
</dbReference>
<feature type="non-terminal residue" evidence="8">
    <location>
        <position position="64"/>
    </location>
</feature>
<comment type="caution">
    <text evidence="8">The sequence shown here is derived from an EMBL/GenBank/DDBJ whole genome shotgun (WGS) entry which is preliminary data.</text>
</comment>